<proteinExistence type="predicted"/>
<gene>
    <name evidence="1" type="ORF">RSE6_14984</name>
</gene>
<reference evidence="2" key="1">
    <citation type="submission" date="2016-03" db="EMBL/GenBank/DDBJ databases">
        <authorList>
            <person name="Guldener U."/>
        </authorList>
    </citation>
    <scope>NUCLEOTIDE SEQUENCE [LARGE SCALE GENOMIC DNA]</scope>
</reference>
<organism evidence="1 2">
    <name type="scientific">Rhynchosporium secalis</name>
    <name type="common">Barley scald fungus</name>
    <dbReference type="NCBI Taxonomy" id="38038"/>
    <lineage>
        <taxon>Eukaryota</taxon>
        <taxon>Fungi</taxon>
        <taxon>Dikarya</taxon>
        <taxon>Ascomycota</taxon>
        <taxon>Pezizomycotina</taxon>
        <taxon>Leotiomycetes</taxon>
        <taxon>Helotiales</taxon>
        <taxon>Ploettnerulaceae</taxon>
        <taxon>Rhynchosporium</taxon>
    </lineage>
</organism>
<name>A0A1E1MWG9_RHYSE</name>
<accession>A0A1E1MWG9</accession>
<evidence type="ECO:0000313" key="1">
    <source>
        <dbReference type="EMBL" id="CZT53426.1"/>
    </source>
</evidence>
<dbReference type="EMBL" id="FJVC01000763">
    <property type="protein sequence ID" value="CZT53426.1"/>
    <property type="molecule type" value="Genomic_DNA"/>
</dbReference>
<evidence type="ECO:0000313" key="2">
    <source>
        <dbReference type="Proteomes" id="UP000177625"/>
    </source>
</evidence>
<protein>
    <submittedName>
        <fullName evidence="1">Uncharacterized protein</fullName>
    </submittedName>
</protein>
<dbReference type="Proteomes" id="UP000177625">
    <property type="component" value="Unassembled WGS sequence"/>
</dbReference>
<sequence length="127" mass="13776">MNVLIPSNSISIVATPKAVYSNGDSRHDSNTGSQIKAQLWVSSGRKLIRVPDTDSRYIQPLSRLFIQSFALSIRGPLIHLRSTGSQQEAQHDHTDGAQRYEPPLALSLSFFAFGGGQRVEEPGGEGG</sequence>
<keyword evidence="2" id="KW-1185">Reference proteome</keyword>
<dbReference type="AlphaFoldDB" id="A0A1E1MWG9"/>